<name>A0A1S8TCR6_9CLOT</name>
<sequence length="584" mass="64979">MLRRSTQVTSLLIAGTSAISIVPAMAADYKAIEVQEGTIYSASSKGGGVFVIDGEINDDEDRSIYLLKDGKYTKLQDAETGDKIGDICQGKYLEMTRSGSGVVYYVDIITGKESEEYSREAENEEIARELRKKIKKDDDGRFLEENYDNLVTADTTVRGDGSGEETMWGITGKWRQYLYSLEKPFIVQGYSKEEDTIYFDDQGNYIDVDYNLGNISVNTTTGSSVIIKNTDSTYIIKEDSKAYELKAKIKNLRTWDEGPEYIVRTAELTIWKKEKGSPDDTYKNVTNQVELGSKAHHYNQANNDENSVTVLQKISKAQASDTIDGIRYPKDVKTYFITDEDGNQQNLLGLGNGSDEIYTKMGVRVITGGTQGYNVSALYDFINKKVYAETLNYKSKNGYNYIEVDDYDEADSDGFALGCGDVWTLGDRYVKRFNCKENAFEKLYKVDGGMTSFNPSLPTDVVLWDEGEEGYSIIAPKALAEENKDVAVNADSEVTTTGATVKAIGWNKDINGIWNYINADGNKAIGWLQDGGAWYYLNASGLMLTGWINDNGTWYYCNTSGAMLANTTIDGYVLGNNGAWISNN</sequence>
<evidence type="ECO:0000313" key="4">
    <source>
        <dbReference type="EMBL" id="OOM75617.1"/>
    </source>
</evidence>
<evidence type="ECO:0000256" key="2">
    <source>
        <dbReference type="PROSITE-ProRule" id="PRU00591"/>
    </source>
</evidence>
<dbReference type="Pfam" id="PF19127">
    <property type="entry name" value="Choline_bind_3"/>
    <property type="match status" value="1"/>
</dbReference>
<feature type="repeat" description="Cell wall-binding" evidence="2">
    <location>
        <begin position="524"/>
        <end position="543"/>
    </location>
</feature>
<dbReference type="EC" id="3.5.1.28" evidence="4"/>
<dbReference type="Proteomes" id="UP000190890">
    <property type="component" value="Unassembled WGS sequence"/>
</dbReference>
<feature type="chain" id="PRO_5010577719" evidence="3">
    <location>
        <begin position="27"/>
        <end position="584"/>
    </location>
</feature>
<dbReference type="STRING" id="29367.CLPUN_31800"/>
<gene>
    <name evidence="4" type="primary">lytA_17</name>
    <name evidence="4" type="ORF">CLPUN_31800</name>
</gene>
<proteinExistence type="predicted"/>
<keyword evidence="3" id="KW-0732">Signal</keyword>
<dbReference type="GO" id="GO:0008745">
    <property type="term" value="F:N-acetylmuramoyl-L-alanine amidase activity"/>
    <property type="evidence" value="ECO:0007669"/>
    <property type="project" value="UniProtKB-EC"/>
</dbReference>
<dbReference type="PROSITE" id="PS51170">
    <property type="entry name" value="CW"/>
    <property type="match status" value="2"/>
</dbReference>
<keyword evidence="4" id="KW-0378">Hydrolase</keyword>
<dbReference type="Gene3D" id="2.10.270.10">
    <property type="entry name" value="Cholin Binding"/>
    <property type="match status" value="1"/>
</dbReference>
<protein>
    <submittedName>
        <fullName evidence="4">Autolysin</fullName>
        <ecNumber evidence="4">3.5.1.28</ecNumber>
    </submittedName>
</protein>
<dbReference type="OrthoDB" id="1937958at2"/>
<evidence type="ECO:0000256" key="3">
    <source>
        <dbReference type="SAM" id="SignalP"/>
    </source>
</evidence>
<keyword evidence="1" id="KW-0677">Repeat</keyword>
<dbReference type="SUPFAM" id="SSF69360">
    <property type="entry name" value="Cell wall binding repeat"/>
    <property type="match status" value="1"/>
</dbReference>
<keyword evidence="5" id="KW-1185">Reference proteome</keyword>
<reference evidence="4 5" key="1">
    <citation type="submission" date="2016-05" db="EMBL/GenBank/DDBJ databases">
        <title>Microbial solvent formation.</title>
        <authorList>
            <person name="Poehlein A."/>
            <person name="Montoya Solano J.D."/>
            <person name="Flitsch S."/>
            <person name="Krabben P."/>
            <person name="Duerre P."/>
            <person name="Daniel R."/>
        </authorList>
    </citation>
    <scope>NUCLEOTIDE SEQUENCE [LARGE SCALE GENOMIC DNA]</scope>
    <source>
        <strain evidence="4 5">DSM 2619</strain>
    </source>
</reference>
<evidence type="ECO:0000256" key="1">
    <source>
        <dbReference type="ARBA" id="ARBA00022737"/>
    </source>
</evidence>
<dbReference type="AlphaFoldDB" id="A0A1S8TCR6"/>
<evidence type="ECO:0000313" key="5">
    <source>
        <dbReference type="Proteomes" id="UP000190890"/>
    </source>
</evidence>
<feature type="repeat" description="Cell wall-binding" evidence="2">
    <location>
        <begin position="544"/>
        <end position="563"/>
    </location>
</feature>
<feature type="signal peptide" evidence="3">
    <location>
        <begin position="1"/>
        <end position="26"/>
    </location>
</feature>
<comment type="caution">
    <text evidence="4">The sequence shown here is derived from an EMBL/GenBank/DDBJ whole genome shotgun (WGS) entry which is preliminary data.</text>
</comment>
<dbReference type="RefSeq" id="WP_077848247.1">
    <property type="nucleotide sequence ID" value="NZ_LZZM01000183.1"/>
</dbReference>
<dbReference type="EMBL" id="LZZM01000183">
    <property type="protein sequence ID" value="OOM75617.1"/>
    <property type="molecule type" value="Genomic_DNA"/>
</dbReference>
<accession>A0A1S8TCR6</accession>
<organism evidence="4 5">
    <name type="scientific">Clostridium puniceum</name>
    <dbReference type="NCBI Taxonomy" id="29367"/>
    <lineage>
        <taxon>Bacteria</taxon>
        <taxon>Bacillati</taxon>
        <taxon>Bacillota</taxon>
        <taxon>Clostridia</taxon>
        <taxon>Eubacteriales</taxon>
        <taxon>Clostridiaceae</taxon>
        <taxon>Clostridium</taxon>
    </lineage>
</organism>
<dbReference type="InterPro" id="IPR018337">
    <property type="entry name" value="Cell_wall/Cho-bd_repeat"/>
</dbReference>